<feature type="region of interest" description="Disordered" evidence="1">
    <location>
        <begin position="73"/>
        <end position="112"/>
    </location>
</feature>
<reference evidence="4" key="1">
    <citation type="journal article" date="2010" name="Genome Res.">
        <title>Population genomic sequencing of Coccidioides fungi reveals recent hybridization and transposon control.</title>
        <authorList>
            <person name="Neafsey D.E."/>
            <person name="Barker B.M."/>
            <person name="Sharpton T.J."/>
            <person name="Stajich J.E."/>
            <person name="Park D.J."/>
            <person name="Whiston E."/>
            <person name="Hung C.-Y."/>
            <person name="McMahan C."/>
            <person name="White J."/>
            <person name="Sykes S."/>
            <person name="Heiman D."/>
            <person name="Young S."/>
            <person name="Zeng Q."/>
            <person name="Abouelleil A."/>
            <person name="Aftuck L."/>
            <person name="Bessette D."/>
            <person name="Brown A."/>
            <person name="FitzGerald M."/>
            <person name="Lui A."/>
            <person name="Macdonald J.P."/>
            <person name="Priest M."/>
            <person name="Orbach M.J."/>
            <person name="Galgiani J.N."/>
            <person name="Kirkland T.N."/>
            <person name="Cole G.T."/>
            <person name="Birren B.W."/>
            <person name="Henn M.R."/>
            <person name="Taylor J.W."/>
            <person name="Rounsley S.D."/>
        </authorList>
    </citation>
    <scope>NUCLEOTIDE SEQUENCE [LARGE SCALE GENOMIC DNA]</scope>
    <source>
        <strain evidence="4">RMSCC 757 / Silveira</strain>
    </source>
</reference>
<sequence length="112" mass="12160">MTGLGHLNLSLYYIIIIIMGRGCAEPRGLREAQGFFDGKGESEVARASSRFLSWATLAVSYTSDTKDSCRCRAQGASSRRNWDSPATPQEGLSSATSQGGTHRRLFNTGQVK</sequence>
<feature type="compositionally biased region" description="Polar residues" evidence="1">
    <location>
        <begin position="75"/>
        <end position="100"/>
    </location>
</feature>
<organism evidence="4">
    <name type="scientific">Coccidioides posadasii (strain RMSCC 757 / Silveira)</name>
    <name type="common">Valley fever fungus</name>
    <dbReference type="NCBI Taxonomy" id="443226"/>
    <lineage>
        <taxon>Eukaryota</taxon>
        <taxon>Fungi</taxon>
        <taxon>Dikarya</taxon>
        <taxon>Ascomycota</taxon>
        <taxon>Pezizomycotina</taxon>
        <taxon>Eurotiomycetes</taxon>
        <taxon>Eurotiomycetidae</taxon>
        <taxon>Onygenales</taxon>
        <taxon>Onygenaceae</taxon>
        <taxon>Coccidioides</taxon>
    </lineage>
</organism>
<accession>E9CWZ5</accession>
<dbReference type="HOGENOM" id="CLU_2145635_0_0_1"/>
<dbReference type="EMBL" id="GL636487">
    <property type="protein sequence ID" value="EFW21821.1"/>
    <property type="molecule type" value="Genomic_DNA"/>
</dbReference>
<evidence type="ECO:0000256" key="1">
    <source>
        <dbReference type="SAM" id="MobiDB-lite"/>
    </source>
</evidence>
<evidence type="ECO:0000313" key="3">
    <source>
        <dbReference type="EMBL" id="EFW21821.1"/>
    </source>
</evidence>
<proteinExistence type="predicted"/>
<evidence type="ECO:0000256" key="2">
    <source>
        <dbReference type="SAM" id="SignalP"/>
    </source>
</evidence>
<dbReference type="VEuPathDB" id="FungiDB:CPSG_01978"/>
<evidence type="ECO:0000313" key="4">
    <source>
        <dbReference type="Proteomes" id="UP000002497"/>
    </source>
</evidence>
<feature type="chain" id="PRO_5003234035" evidence="2">
    <location>
        <begin position="25"/>
        <end position="112"/>
    </location>
</feature>
<feature type="signal peptide" evidence="2">
    <location>
        <begin position="1"/>
        <end position="24"/>
    </location>
</feature>
<dbReference type="AlphaFoldDB" id="E9CWZ5"/>
<gene>
    <name evidence="3" type="ORF">CPSG_01978</name>
</gene>
<reference evidence="4" key="2">
    <citation type="submission" date="2010-03" db="EMBL/GenBank/DDBJ databases">
        <title>The genome sequence of Coccidioides posadasii strain Silveira.</title>
        <authorList>
            <consortium name="The Broad Institute Genome Sequencing Center for Infectious Disease"/>
            <person name="Neafsey D."/>
            <person name="Orbach M."/>
            <person name="Henn M.R."/>
            <person name="Cole G.T."/>
            <person name="Galgiani J."/>
            <person name="Gardner M.J."/>
            <person name="Kirkland T.N."/>
            <person name="Taylor J.W."/>
            <person name="Young S.K."/>
            <person name="Zeng Q."/>
            <person name="Koehrsen M."/>
            <person name="Alvarado L."/>
            <person name="Berlin A."/>
            <person name="Borenstein D."/>
            <person name="Chapman S.B."/>
            <person name="Chen Z."/>
            <person name="Engels R."/>
            <person name="Freedman E."/>
            <person name="Gellesch M."/>
            <person name="Goldberg J."/>
            <person name="Griggs A."/>
            <person name="Gujja S."/>
            <person name="Heilman E."/>
            <person name="Heiman D."/>
            <person name="Howarth C."/>
            <person name="Jen D."/>
            <person name="Larson L."/>
            <person name="Mehta T."/>
            <person name="Neiman D."/>
            <person name="Park D."/>
            <person name="Pearson M."/>
            <person name="Richards J."/>
            <person name="Roberts A."/>
            <person name="Saif S."/>
            <person name="Shea T."/>
            <person name="Shenoy N."/>
            <person name="Sisk P."/>
            <person name="Stolte C."/>
            <person name="Sykes S."/>
            <person name="Walk T."/>
            <person name="White J."/>
            <person name="Yandava C."/>
            <person name="Haas B."/>
            <person name="Nusbaum C."/>
            <person name="Birren B."/>
        </authorList>
    </citation>
    <scope>NUCLEOTIDE SEQUENCE [LARGE SCALE GENOMIC DNA]</scope>
    <source>
        <strain evidence="4">RMSCC 757 / Silveira</strain>
    </source>
</reference>
<keyword evidence="2" id="KW-0732">Signal</keyword>
<keyword evidence="4" id="KW-1185">Reference proteome</keyword>
<name>E9CWZ5_COCPS</name>
<protein>
    <submittedName>
        <fullName evidence="3">Uncharacterized protein</fullName>
    </submittedName>
</protein>
<dbReference type="Proteomes" id="UP000002497">
    <property type="component" value="Unassembled WGS sequence"/>
</dbReference>